<dbReference type="InterPro" id="IPR052065">
    <property type="entry name" value="Compl_asym_regulator"/>
</dbReference>
<dbReference type="PRINTS" id="PR01705">
    <property type="entry name" value="TSP1REPEAT"/>
</dbReference>
<name>A0A0N4XW82_NIPBR</name>
<dbReference type="AlphaFoldDB" id="A0A0N4XW82"/>
<organism evidence="5">
    <name type="scientific">Nippostrongylus brasiliensis</name>
    <name type="common">Rat hookworm</name>
    <dbReference type="NCBI Taxonomy" id="27835"/>
    <lineage>
        <taxon>Eukaryota</taxon>
        <taxon>Metazoa</taxon>
        <taxon>Ecdysozoa</taxon>
        <taxon>Nematoda</taxon>
        <taxon>Chromadorea</taxon>
        <taxon>Rhabditida</taxon>
        <taxon>Rhabditina</taxon>
        <taxon>Rhabditomorpha</taxon>
        <taxon>Strongyloidea</taxon>
        <taxon>Heligmosomidae</taxon>
        <taxon>Nippostrongylus</taxon>
    </lineage>
</organism>
<accession>A0A0N4XW82</accession>
<keyword evidence="4" id="KW-1185">Reference proteome</keyword>
<dbReference type="SMART" id="SM00209">
    <property type="entry name" value="TSP1"/>
    <property type="match status" value="4"/>
</dbReference>
<protein>
    <submittedName>
        <fullName evidence="5">Properdin (inferred by orthology to a human protein)</fullName>
    </submittedName>
</protein>
<evidence type="ECO:0000256" key="2">
    <source>
        <dbReference type="ARBA" id="ARBA00023157"/>
    </source>
</evidence>
<dbReference type="Proteomes" id="UP000271162">
    <property type="component" value="Unassembled WGS sequence"/>
</dbReference>
<sequence>MPALREKERRDFVAVVVRTRECQHGTCDGASEERLLCNQQDCPSWTEWTAWTVCAMKCDEETYRIRNRLCMFNGVTHNGCEGPAQDQSSCPLRACPTWSDWGEWSECSATCGQGNQTRARTCESGSDCSGSSREMRFCQLASCPYWDEWMDWGGCSVTCGLGVCERRRRCVTDDLLNLPNLEELDETVFEMDADRAKSILIARSRSGSSSSVGRNYTSEDVMDRLKRTPMTRIPIDGGGTCLGTDVERKPCDAGPCCSWESWGEWSPCGGCGSQSVSRRNRVCKTDEAHALFTPYSSQVHIAVRVQPLRHAHAVFHANSNVRVNGRNGVNGVDAQRPGKETRRRYCDRGGDMHGGSSLSDPSCSCVGRDADERECALDKVRFLCEELQPISIFQLKLQSAVLN</sequence>
<dbReference type="PROSITE" id="PS50092">
    <property type="entry name" value="TSP1"/>
    <property type="match status" value="3"/>
</dbReference>
<keyword evidence="1" id="KW-0677">Repeat</keyword>
<evidence type="ECO:0000313" key="4">
    <source>
        <dbReference type="Proteomes" id="UP000271162"/>
    </source>
</evidence>
<reference evidence="5" key="1">
    <citation type="submission" date="2017-02" db="UniProtKB">
        <authorList>
            <consortium name="WormBaseParasite"/>
        </authorList>
    </citation>
    <scope>IDENTIFICATION</scope>
</reference>
<dbReference type="Pfam" id="PF00090">
    <property type="entry name" value="TSP_1"/>
    <property type="match status" value="4"/>
</dbReference>
<dbReference type="STRING" id="27835.A0A0N4XW82"/>
<dbReference type="InterPro" id="IPR000884">
    <property type="entry name" value="TSP1_rpt"/>
</dbReference>
<gene>
    <name evidence="3" type="ORF">NBR_LOCUS7132</name>
</gene>
<dbReference type="PANTHER" id="PTHR22906:SF47">
    <property type="entry name" value="APPLE DOMAIN-CONTAINING PROTEIN"/>
    <property type="match status" value="1"/>
</dbReference>
<dbReference type="Gene3D" id="2.20.100.10">
    <property type="entry name" value="Thrombospondin type-1 (TSP1) repeat"/>
    <property type="match status" value="3"/>
</dbReference>
<keyword evidence="2" id="KW-1015">Disulfide bond</keyword>
<proteinExistence type="predicted"/>
<dbReference type="WBParaSite" id="NBR_0000713101-mRNA-1">
    <property type="protein sequence ID" value="NBR_0000713101-mRNA-1"/>
    <property type="gene ID" value="NBR_0000713101"/>
</dbReference>
<dbReference type="EMBL" id="UYSL01019861">
    <property type="protein sequence ID" value="VDL70721.1"/>
    <property type="molecule type" value="Genomic_DNA"/>
</dbReference>
<evidence type="ECO:0000256" key="1">
    <source>
        <dbReference type="ARBA" id="ARBA00022737"/>
    </source>
</evidence>
<reference evidence="3 4" key="2">
    <citation type="submission" date="2018-11" db="EMBL/GenBank/DDBJ databases">
        <authorList>
            <consortium name="Pathogen Informatics"/>
        </authorList>
    </citation>
    <scope>NUCLEOTIDE SEQUENCE [LARGE SCALE GENOMIC DNA]</scope>
</reference>
<dbReference type="PANTHER" id="PTHR22906">
    <property type="entry name" value="PROPERDIN"/>
    <property type="match status" value="1"/>
</dbReference>
<evidence type="ECO:0000313" key="5">
    <source>
        <dbReference type="WBParaSite" id="NBR_0000713101-mRNA-1"/>
    </source>
</evidence>
<evidence type="ECO:0000313" key="3">
    <source>
        <dbReference type="EMBL" id="VDL70721.1"/>
    </source>
</evidence>
<dbReference type="InterPro" id="IPR036383">
    <property type="entry name" value="TSP1_rpt_sf"/>
</dbReference>
<dbReference type="SUPFAM" id="SSF82895">
    <property type="entry name" value="TSP-1 type 1 repeat"/>
    <property type="match status" value="3"/>
</dbReference>